<dbReference type="InterPro" id="IPR051922">
    <property type="entry name" value="Bact_Sporulation_Assoc"/>
</dbReference>
<gene>
    <name evidence="2" type="ORF">BWI75_17115</name>
</gene>
<dbReference type="InterPro" id="IPR013693">
    <property type="entry name" value="SpoIID/LytB_N"/>
</dbReference>
<dbReference type="NCBIfam" id="TIGR02669">
    <property type="entry name" value="SpoIID_LytB"/>
    <property type="match status" value="1"/>
</dbReference>
<comment type="caution">
    <text evidence="2">The sequence shown here is derived from an EMBL/GenBank/DDBJ whole genome shotgun (WGS) entry which is preliminary data.</text>
</comment>
<dbReference type="InterPro" id="IPR013486">
    <property type="entry name" value="SpoIID/LytB"/>
</dbReference>
<dbReference type="PANTHER" id="PTHR30032">
    <property type="entry name" value="N-ACETYLMURAMOYL-L-ALANINE AMIDASE-RELATED"/>
    <property type="match status" value="1"/>
</dbReference>
<dbReference type="Pfam" id="PF08486">
    <property type="entry name" value="SpoIID"/>
    <property type="match status" value="1"/>
</dbReference>
<name>A0A6N8FXY3_9CHRO</name>
<dbReference type="PANTHER" id="PTHR30032:SF4">
    <property type="entry name" value="AMIDASE ENHANCER"/>
    <property type="match status" value="1"/>
</dbReference>
<evidence type="ECO:0000313" key="2">
    <source>
        <dbReference type="EMBL" id="MUL38000.1"/>
    </source>
</evidence>
<feature type="domain" description="Sporulation stage II protein D amidase enhancer LytB N-terminal" evidence="1">
    <location>
        <begin position="275"/>
        <end position="364"/>
    </location>
</feature>
<organism evidence="2 3">
    <name type="scientific">Gloeocapsopsis dulcis AAB1 = 1H9</name>
    <dbReference type="NCBI Taxonomy" id="1433147"/>
    <lineage>
        <taxon>Bacteria</taxon>
        <taxon>Bacillati</taxon>
        <taxon>Cyanobacteriota</taxon>
        <taxon>Cyanophyceae</taxon>
        <taxon>Oscillatoriophycideae</taxon>
        <taxon>Chroococcales</taxon>
        <taxon>Chroococcaceae</taxon>
        <taxon>Gloeocapsopsis</taxon>
        <taxon>Gloeocapsopsis dulcis</taxon>
    </lineage>
</organism>
<sequence length="591" mass="66522">MTVRELAVIKTQRNRNAKQIVEDTYCVTLTRQLSYRRFYSSHLSLVSLPSKTQIQGKTHSWRSHFSFCITTILILCGTATGAMATQSEPEIKVGIVQRFGVKPTDVLSLQATTGDRLTIQTKTENKPLQASSIKLETVMQPLPKATLVERVVLSTHRSFETAEDTAKQWRKIGIEVEIAQPERWQVWAKRDVYKSPLLRRLLLLSLKVKGNNDAYLDTQVVQEMPTVNLVVDGKRYNYQEVDITTNKNLIQLSEGNQRDLRLYAGKMRLQPNAYGTYTLVNEVPLETYLRGVVPHEIGANVPYSAVEAQAIIARTYALRNLRRFTIDNYELCADTQCQVYKGLSGAVPLADRAIAATSRQVLTYNNQLVDALYSSTTGGVTAAFSDVWQGTDRPYLQPVVDAAGSVWNLSSQSLAEETNFQRFIGLQQGFNEAGWNMFRWRKESSLVQITEDLQRFFKANNSPWANLKQINQMQVVERSPSGRILKLAVETDLGTVVLEKDEVRSAFSAPRSTLFYLQPLNKGANSLWGYAFVGGGFGHGVGLSQTGSQRLAKLGWSSERILNFYYPGTQIQPLTDQITFYNEEPLAMTRK</sequence>
<protein>
    <submittedName>
        <fullName evidence="2">Amidase</fullName>
    </submittedName>
</protein>
<keyword evidence="3" id="KW-1185">Reference proteome</keyword>
<reference evidence="2 3" key="1">
    <citation type="journal article" date="2019" name="Front. Microbiol.">
        <title>Genomic Features for Desiccation Tolerance and Sugar Biosynthesis in the Extremophile Gloeocapsopsis sp. UTEX B3054.</title>
        <authorList>
            <person name="Urrejola C."/>
            <person name="Alcorta J."/>
            <person name="Salas L."/>
            <person name="Vasquez M."/>
            <person name="Polz M.F."/>
            <person name="Vicuna R."/>
            <person name="Diez B."/>
        </authorList>
    </citation>
    <scope>NUCLEOTIDE SEQUENCE [LARGE SCALE GENOMIC DNA]</scope>
    <source>
        <strain evidence="2 3">1H9</strain>
    </source>
</reference>
<accession>A0A6N8FXY3</accession>
<dbReference type="EMBL" id="NAPY01000030">
    <property type="protein sequence ID" value="MUL38000.1"/>
    <property type="molecule type" value="Genomic_DNA"/>
</dbReference>
<proteinExistence type="predicted"/>
<dbReference type="GO" id="GO:0030288">
    <property type="term" value="C:outer membrane-bounded periplasmic space"/>
    <property type="evidence" value="ECO:0007669"/>
    <property type="project" value="TreeGrafter"/>
</dbReference>
<dbReference type="Proteomes" id="UP000441797">
    <property type="component" value="Unassembled WGS sequence"/>
</dbReference>
<evidence type="ECO:0000259" key="1">
    <source>
        <dbReference type="Pfam" id="PF08486"/>
    </source>
</evidence>
<evidence type="ECO:0000313" key="3">
    <source>
        <dbReference type="Proteomes" id="UP000441797"/>
    </source>
</evidence>
<dbReference type="AlphaFoldDB" id="A0A6N8FXY3"/>
<dbReference type="GO" id="GO:0030435">
    <property type="term" value="P:sporulation resulting in formation of a cellular spore"/>
    <property type="evidence" value="ECO:0007669"/>
    <property type="project" value="InterPro"/>
</dbReference>